<feature type="transmembrane region" description="Helical" evidence="2">
    <location>
        <begin position="225"/>
        <end position="246"/>
    </location>
</feature>
<dbReference type="Proteomes" id="UP001278766">
    <property type="component" value="Unassembled WGS sequence"/>
</dbReference>
<evidence type="ECO:0000313" key="4">
    <source>
        <dbReference type="Proteomes" id="UP001278766"/>
    </source>
</evidence>
<gene>
    <name evidence="3" type="ORF">B0H64DRAFT_416980</name>
</gene>
<reference evidence="3" key="1">
    <citation type="journal article" date="2023" name="Mol. Phylogenet. Evol.">
        <title>Genome-scale phylogeny and comparative genomics of the fungal order Sordariales.</title>
        <authorList>
            <person name="Hensen N."/>
            <person name="Bonometti L."/>
            <person name="Westerberg I."/>
            <person name="Brannstrom I.O."/>
            <person name="Guillou S."/>
            <person name="Cros-Aarteil S."/>
            <person name="Calhoun S."/>
            <person name="Haridas S."/>
            <person name="Kuo A."/>
            <person name="Mondo S."/>
            <person name="Pangilinan J."/>
            <person name="Riley R."/>
            <person name="LaButti K."/>
            <person name="Andreopoulos B."/>
            <person name="Lipzen A."/>
            <person name="Chen C."/>
            <person name="Yan M."/>
            <person name="Daum C."/>
            <person name="Ng V."/>
            <person name="Clum A."/>
            <person name="Steindorff A."/>
            <person name="Ohm R.A."/>
            <person name="Martin F."/>
            <person name="Silar P."/>
            <person name="Natvig D.O."/>
            <person name="Lalanne C."/>
            <person name="Gautier V."/>
            <person name="Ament-Velasquez S.L."/>
            <person name="Kruys A."/>
            <person name="Hutchinson M.I."/>
            <person name="Powell A.J."/>
            <person name="Barry K."/>
            <person name="Miller A.N."/>
            <person name="Grigoriev I.V."/>
            <person name="Debuchy R."/>
            <person name="Gladieux P."/>
            <person name="Hiltunen Thoren M."/>
            <person name="Johannesson H."/>
        </authorList>
    </citation>
    <scope>NUCLEOTIDE SEQUENCE</scope>
    <source>
        <strain evidence="3">CBS 168.71</strain>
    </source>
</reference>
<name>A0AAE0HF14_9PEZI</name>
<keyword evidence="4" id="KW-1185">Reference proteome</keyword>
<proteinExistence type="predicted"/>
<dbReference type="AlphaFoldDB" id="A0AAE0HF14"/>
<feature type="region of interest" description="Disordered" evidence="1">
    <location>
        <begin position="307"/>
        <end position="338"/>
    </location>
</feature>
<organism evidence="3 4">
    <name type="scientific">Chaetomium fimeti</name>
    <dbReference type="NCBI Taxonomy" id="1854472"/>
    <lineage>
        <taxon>Eukaryota</taxon>
        <taxon>Fungi</taxon>
        <taxon>Dikarya</taxon>
        <taxon>Ascomycota</taxon>
        <taxon>Pezizomycotina</taxon>
        <taxon>Sordariomycetes</taxon>
        <taxon>Sordariomycetidae</taxon>
        <taxon>Sordariales</taxon>
        <taxon>Chaetomiaceae</taxon>
        <taxon>Chaetomium</taxon>
    </lineage>
</organism>
<feature type="region of interest" description="Disordered" evidence="1">
    <location>
        <begin position="177"/>
        <end position="218"/>
    </location>
</feature>
<sequence length="338" mass="35526">MIPQPGALRRVVATCAGLPFILFLNTSYSIGANAQLIDCYRWDGTAVANNTRCPGSNACCGTGAVCLSNRLCTADSNPNSKAKPVRGPCAIQVWDDSCPQICMYNTGKRFPRVGTCPDGSLCCDDDPDCCEKGLGIFLDESGNQVSTKATAYITRYPLVAGGVSRYTLMPSPDVASTSTSTLLGAETSSDPPATITQADDVSETTPPTQPSAAPSSPNDSLGFKLGLGLGIPAAMLATAVVVYLWLRRRGYPAGSGAARGAAEAAPYQPASPAPGFGPGTEYGGALRMPQPMYRIVNPYPVEIGEQGPSELFVPSPGAHQHFPVPSTPKLQERRWEFQ</sequence>
<feature type="compositionally biased region" description="Polar residues" evidence="1">
    <location>
        <begin position="177"/>
        <end position="199"/>
    </location>
</feature>
<reference evidence="3" key="2">
    <citation type="submission" date="2023-06" db="EMBL/GenBank/DDBJ databases">
        <authorList>
            <consortium name="Lawrence Berkeley National Laboratory"/>
            <person name="Haridas S."/>
            <person name="Hensen N."/>
            <person name="Bonometti L."/>
            <person name="Westerberg I."/>
            <person name="Brannstrom I.O."/>
            <person name="Guillou S."/>
            <person name="Cros-Aarteil S."/>
            <person name="Calhoun S."/>
            <person name="Kuo A."/>
            <person name="Mondo S."/>
            <person name="Pangilinan J."/>
            <person name="Riley R."/>
            <person name="Labutti K."/>
            <person name="Andreopoulos B."/>
            <person name="Lipzen A."/>
            <person name="Chen C."/>
            <person name="Yanf M."/>
            <person name="Daum C."/>
            <person name="Ng V."/>
            <person name="Clum A."/>
            <person name="Steindorff A."/>
            <person name="Ohm R."/>
            <person name="Martin F."/>
            <person name="Silar P."/>
            <person name="Natvig D."/>
            <person name="Lalanne C."/>
            <person name="Gautier V."/>
            <person name="Ament-Velasquez S.L."/>
            <person name="Kruys A."/>
            <person name="Hutchinson M.I."/>
            <person name="Powell A.J."/>
            <person name="Barry K."/>
            <person name="Miller A.N."/>
            <person name="Grigoriev I.V."/>
            <person name="Debuchy R."/>
            <person name="Gladieux P."/>
            <person name="Thoren M.H."/>
            <person name="Johannesson H."/>
        </authorList>
    </citation>
    <scope>NUCLEOTIDE SEQUENCE</scope>
    <source>
        <strain evidence="3">CBS 168.71</strain>
    </source>
</reference>
<keyword evidence="2" id="KW-1133">Transmembrane helix</keyword>
<evidence type="ECO:0000256" key="2">
    <source>
        <dbReference type="SAM" id="Phobius"/>
    </source>
</evidence>
<dbReference type="GeneID" id="87842159"/>
<evidence type="ECO:0000313" key="3">
    <source>
        <dbReference type="EMBL" id="KAK3295185.1"/>
    </source>
</evidence>
<protein>
    <submittedName>
        <fullName evidence="3">Uncharacterized protein</fullName>
    </submittedName>
</protein>
<accession>A0AAE0HF14</accession>
<keyword evidence="2" id="KW-0472">Membrane</keyword>
<dbReference type="RefSeq" id="XP_062658699.1">
    <property type="nucleotide sequence ID" value="XM_062805211.1"/>
</dbReference>
<keyword evidence="2" id="KW-0812">Transmembrane</keyword>
<dbReference type="EMBL" id="JAUEPN010000004">
    <property type="protein sequence ID" value="KAK3295185.1"/>
    <property type="molecule type" value="Genomic_DNA"/>
</dbReference>
<feature type="compositionally biased region" description="Low complexity" evidence="1">
    <location>
        <begin position="204"/>
        <end position="217"/>
    </location>
</feature>
<comment type="caution">
    <text evidence="3">The sequence shown here is derived from an EMBL/GenBank/DDBJ whole genome shotgun (WGS) entry which is preliminary data.</text>
</comment>
<evidence type="ECO:0000256" key="1">
    <source>
        <dbReference type="SAM" id="MobiDB-lite"/>
    </source>
</evidence>